<dbReference type="EMBL" id="FODV01000006">
    <property type="protein sequence ID" value="SEO86724.1"/>
    <property type="molecule type" value="Genomic_DNA"/>
</dbReference>
<gene>
    <name evidence="4" type="ORF">SAMN04487948_10656</name>
</gene>
<sequence>MNTWNNSKFERVVVNYGPMIETRVETLLTASPPTISQTASATSAAERLRDPDTDALVVVDATDEVVGIVTGSDIVALVAEESTHLPVSAFMSGPPVTTTPETTVFAAADRMREAGVRQLPVVEDGECRGLLSASTLARYVSRRRLDITWQGDPFTPPEDPGPRTAD</sequence>
<dbReference type="Gene3D" id="3.10.580.10">
    <property type="entry name" value="CBS-domain"/>
    <property type="match status" value="1"/>
</dbReference>
<dbReference type="PANTHER" id="PTHR43080">
    <property type="entry name" value="CBS DOMAIN-CONTAINING PROTEIN CBSX3, MITOCHONDRIAL"/>
    <property type="match status" value="1"/>
</dbReference>
<organism evidence="4 5">
    <name type="scientific">Halogranum amylolyticum</name>
    <dbReference type="NCBI Taxonomy" id="660520"/>
    <lineage>
        <taxon>Archaea</taxon>
        <taxon>Methanobacteriati</taxon>
        <taxon>Methanobacteriota</taxon>
        <taxon>Stenosarchaea group</taxon>
        <taxon>Halobacteria</taxon>
        <taxon>Halobacteriales</taxon>
        <taxon>Haloferacaceae</taxon>
    </lineage>
</organism>
<accession>A0A1H8T864</accession>
<dbReference type="SUPFAM" id="SSF54631">
    <property type="entry name" value="CBS-domain pair"/>
    <property type="match status" value="1"/>
</dbReference>
<proteinExistence type="predicted"/>
<dbReference type="Pfam" id="PF00571">
    <property type="entry name" value="CBS"/>
    <property type="match status" value="2"/>
</dbReference>
<evidence type="ECO:0000256" key="2">
    <source>
        <dbReference type="PROSITE-ProRule" id="PRU00703"/>
    </source>
</evidence>
<keyword evidence="5" id="KW-1185">Reference proteome</keyword>
<protein>
    <submittedName>
        <fullName evidence="4">CBS domain-containing protein</fullName>
    </submittedName>
</protein>
<evidence type="ECO:0000256" key="1">
    <source>
        <dbReference type="ARBA" id="ARBA00023122"/>
    </source>
</evidence>
<keyword evidence="1 2" id="KW-0129">CBS domain</keyword>
<feature type="domain" description="CBS" evidence="3">
    <location>
        <begin position="28"/>
        <end position="87"/>
    </location>
</feature>
<name>A0A1H8T864_9EURY</name>
<dbReference type="AlphaFoldDB" id="A0A1H8T864"/>
<dbReference type="InterPro" id="IPR051257">
    <property type="entry name" value="Diverse_CBS-Domain"/>
</dbReference>
<evidence type="ECO:0000313" key="5">
    <source>
        <dbReference type="Proteomes" id="UP000199126"/>
    </source>
</evidence>
<dbReference type="PANTHER" id="PTHR43080:SF2">
    <property type="entry name" value="CBS DOMAIN-CONTAINING PROTEIN"/>
    <property type="match status" value="1"/>
</dbReference>
<evidence type="ECO:0000259" key="3">
    <source>
        <dbReference type="PROSITE" id="PS51371"/>
    </source>
</evidence>
<dbReference type="PROSITE" id="PS51371">
    <property type="entry name" value="CBS"/>
    <property type="match status" value="2"/>
</dbReference>
<evidence type="ECO:0000313" key="4">
    <source>
        <dbReference type="EMBL" id="SEO86724.1"/>
    </source>
</evidence>
<dbReference type="InterPro" id="IPR000644">
    <property type="entry name" value="CBS_dom"/>
</dbReference>
<reference evidence="5" key="1">
    <citation type="submission" date="2016-10" db="EMBL/GenBank/DDBJ databases">
        <authorList>
            <person name="Varghese N."/>
            <person name="Submissions S."/>
        </authorList>
    </citation>
    <scope>NUCLEOTIDE SEQUENCE [LARGE SCALE GENOMIC DNA]</scope>
    <source>
        <strain evidence="5">CGMCC 1.10121</strain>
    </source>
</reference>
<dbReference type="Proteomes" id="UP000199126">
    <property type="component" value="Unassembled WGS sequence"/>
</dbReference>
<dbReference type="SMART" id="SM00116">
    <property type="entry name" value="CBS"/>
    <property type="match status" value="2"/>
</dbReference>
<feature type="domain" description="CBS" evidence="3">
    <location>
        <begin position="91"/>
        <end position="147"/>
    </location>
</feature>
<dbReference type="InterPro" id="IPR046342">
    <property type="entry name" value="CBS_dom_sf"/>
</dbReference>